<reference evidence="3 4" key="1">
    <citation type="submission" date="2018-08" db="EMBL/GenBank/DDBJ databases">
        <title>Genome and evolution of the arbuscular mycorrhizal fungus Diversispora epigaea (formerly Glomus versiforme) and its bacterial endosymbionts.</title>
        <authorList>
            <person name="Sun X."/>
            <person name="Fei Z."/>
            <person name="Harrison M."/>
        </authorList>
    </citation>
    <scope>NUCLEOTIDE SEQUENCE [LARGE SCALE GENOMIC DNA]</scope>
    <source>
        <strain evidence="3 4">IT104</strain>
    </source>
</reference>
<dbReference type="Proteomes" id="UP000266861">
    <property type="component" value="Unassembled WGS sequence"/>
</dbReference>
<dbReference type="PROSITE" id="PS50105">
    <property type="entry name" value="SAM_DOMAIN"/>
    <property type="match status" value="1"/>
</dbReference>
<feature type="compositionally biased region" description="Basic and acidic residues" evidence="1">
    <location>
        <begin position="89"/>
        <end position="108"/>
    </location>
</feature>
<sequence length="451" mass="52176">MCNCDLTKKPSHTSANIDRSKKGHQVYNRHVTSTIHSAQLIFLQEANTKFEYGSNFSVDFDISLCVACNSKYERSKKIKIIQTDIQRTSQKDNDIQHTSQKDNDDNDKMSFPTTINIQVIIRRNNENLPGKWIKINLIDYMEFCDYLTNYIQKTLEGSFISKNNFIITYKINDRGQAMALDDNNDFIAFIQKYKDISGSKNMVLYININDKSKRNSDLNYNKQKSFTDSEEINSFDNEIERKSYRKKKLKKSRIPKESQLDKTEMEQAQIITEIRTKYNCNVHTTPYYIEDRRHLQLTPARLTLWACDIIRGITTIDVPPSYPTFGAMHAKPIVSTSNNTNNTSTIPISSSMPQWFMPFPFPFHGTNIYPSIEKSTSNLSELSKYPTITEFLQELDNIHNGNGTYLQLESKFIDEDITVNAIKDLTNEELITLGVTKIGWRKNIIQAANKY</sequence>
<comment type="caution">
    <text evidence="3">The sequence shown here is derived from an EMBL/GenBank/DDBJ whole genome shotgun (WGS) entry which is preliminary data.</text>
</comment>
<feature type="domain" description="SAM" evidence="2">
    <location>
        <begin position="383"/>
        <end position="451"/>
    </location>
</feature>
<keyword evidence="4" id="KW-1185">Reference proteome</keyword>
<evidence type="ECO:0000259" key="2">
    <source>
        <dbReference type="PROSITE" id="PS50105"/>
    </source>
</evidence>
<dbReference type="OrthoDB" id="2366411at2759"/>
<accession>A0A397H022</accession>
<feature type="region of interest" description="Disordered" evidence="1">
    <location>
        <begin position="1"/>
        <end position="24"/>
    </location>
</feature>
<evidence type="ECO:0000313" key="3">
    <source>
        <dbReference type="EMBL" id="RHZ53690.1"/>
    </source>
</evidence>
<organism evidence="3 4">
    <name type="scientific">Diversispora epigaea</name>
    <dbReference type="NCBI Taxonomy" id="1348612"/>
    <lineage>
        <taxon>Eukaryota</taxon>
        <taxon>Fungi</taxon>
        <taxon>Fungi incertae sedis</taxon>
        <taxon>Mucoromycota</taxon>
        <taxon>Glomeromycotina</taxon>
        <taxon>Glomeromycetes</taxon>
        <taxon>Diversisporales</taxon>
        <taxon>Diversisporaceae</taxon>
        <taxon>Diversispora</taxon>
    </lineage>
</organism>
<dbReference type="Gene3D" id="1.10.150.50">
    <property type="entry name" value="Transcription Factor, Ets-1"/>
    <property type="match status" value="1"/>
</dbReference>
<proteinExistence type="predicted"/>
<gene>
    <name evidence="3" type="ORF">Glove_438g24</name>
</gene>
<dbReference type="SUPFAM" id="SSF47769">
    <property type="entry name" value="SAM/Pointed domain"/>
    <property type="match status" value="1"/>
</dbReference>
<name>A0A397H022_9GLOM</name>
<protein>
    <recommendedName>
        <fullName evidence="2">SAM domain-containing protein</fullName>
    </recommendedName>
</protein>
<dbReference type="EMBL" id="PQFF01000386">
    <property type="protein sequence ID" value="RHZ53690.1"/>
    <property type="molecule type" value="Genomic_DNA"/>
</dbReference>
<evidence type="ECO:0000313" key="4">
    <source>
        <dbReference type="Proteomes" id="UP000266861"/>
    </source>
</evidence>
<evidence type="ECO:0000256" key="1">
    <source>
        <dbReference type="SAM" id="MobiDB-lite"/>
    </source>
</evidence>
<dbReference type="STRING" id="1348612.A0A397H022"/>
<feature type="region of interest" description="Disordered" evidence="1">
    <location>
        <begin position="89"/>
        <end position="110"/>
    </location>
</feature>
<dbReference type="Pfam" id="PF07647">
    <property type="entry name" value="SAM_2"/>
    <property type="match status" value="1"/>
</dbReference>
<dbReference type="InterPro" id="IPR001660">
    <property type="entry name" value="SAM"/>
</dbReference>
<dbReference type="InterPro" id="IPR013761">
    <property type="entry name" value="SAM/pointed_sf"/>
</dbReference>
<dbReference type="AlphaFoldDB" id="A0A397H022"/>